<reference evidence="3" key="1">
    <citation type="submission" date="2016-06" db="UniProtKB">
        <authorList>
            <consortium name="WormBaseParasite"/>
        </authorList>
    </citation>
    <scope>IDENTIFICATION</scope>
</reference>
<dbReference type="EMBL" id="UYRT01079057">
    <property type="protein sequence ID" value="VDN19882.1"/>
    <property type="molecule type" value="Genomic_DNA"/>
</dbReference>
<evidence type="ECO:0000313" key="3">
    <source>
        <dbReference type="WBParaSite" id="GPUH_0001213801-mRNA-1"/>
    </source>
</evidence>
<evidence type="ECO:0000313" key="1">
    <source>
        <dbReference type="EMBL" id="VDN19882.1"/>
    </source>
</evidence>
<evidence type="ECO:0000313" key="2">
    <source>
        <dbReference type="Proteomes" id="UP000271098"/>
    </source>
</evidence>
<reference evidence="1 2" key="2">
    <citation type="submission" date="2018-11" db="EMBL/GenBank/DDBJ databases">
        <authorList>
            <consortium name="Pathogen Informatics"/>
        </authorList>
    </citation>
    <scope>NUCLEOTIDE SEQUENCE [LARGE SCALE GENOMIC DNA]</scope>
</reference>
<dbReference type="AlphaFoldDB" id="A0A183DTT3"/>
<dbReference type="Proteomes" id="UP000271098">
    <property type="component" value="Unassembled WGS sequence"/>
</dbReference>
<gene>
    <name evidence="1" type="ORF">GPUH_LOCUS12123</name>
</gene>
<name>A0A183DTT3_9BILA</name>
<accession>A0A183DTT3</accession>
<sequence length="82" mass="9482">MHRCERDGAILNVFESSQCGQSQNMERLAERSLERQQENLRAVLYPLRKNDWPSRLQSERIALLSITASINELKQKLEAIVA</sequence>
<protein>
    <submittedName>
        <fullName evidence="3">BHLH domain-containing protein</fullName>
    </submittedName>
</protein>
<keyword evidence="2" id="KW-1185">Reference proteome</keyword>
<dbReference type="WBParaSite" id="GPUH_0001213801-mRNA-1">
    <property type="protein sequence ID" value="GPUH_0001213801-mRNA-1"/>
    <property type="gene ID" value="GPUH_0001213801"/>
</dbReference>
<organism evidence="3">
    <name type="scientific">Gongylonema pulchrum</name>
    <dbReference type="NCBI Taxonomy" id="637853"/>
    <lineage>
        <taxon>Eukaryota</taxon>
        <taxon>Metazoa</taxon>
        <taxon>Ecdysozoa</taxon>
        <taxon>Nematoda</taxon>
        <taxon>Chromadorea</taxon>
        <taxon>Rhabditida</taxon>
        <taxon>Spirurina</taxon>
        <taxon>Spiruromorpha</taxon>
        <taxon>Spiruroidea</taxon>
        <taxon>Gongylonematidae</taxon>
        <taxon>Gongylonema</taxon>
    </lineage>
</organism>
<dbReference type="OrthoDB" id="10051571at2759"/>
<proteinExistence type="predicted"/>